<organism evidence="3 4">
    <name type="scientific">Fontibacillus phaseoli</name>
    <dbReference type="NCBI Taxonomy" id="1416533"/>
    <lineage>
        <taxon>Bacteria</taxon>
        <taxon>Bacillati</taxon>
        <taxon>Bacillota</taxon>
        <taxon>Bacilli</taxon>
        <taxon>Bacillales</taxon>
        <taxon>Paenibacillaceae</taxon>
        <taxon>Fontibacillus</taxon>
    </lineage>
</organism>
<dbReference type="RefSeq" id="WP_114497114.1">
    <property type="nucleotide sequence ID" value="NZ_QPJW01000004.1"/>
</dbReference>
<feature type="compositionally biased region" description="Polar residues" evidence="1">
    <location>
        <begin position="110"/>
        <end position="138"/>
    </location>
</feature>
<dbReference type="PANTHER" id="PTHR33734:SF22">
    <property type="entry name" value="MEMBRANE-BOUND LYTIC MUREIN TRANSGLYCOSYLASE D"/>
    <property type="match status" value="1"/>
</dbReference>
<evidence type="ECO:0000313" key="3">
    <source>
        <dbReference type="EMBL" id="RCX19884.1"/>
    </source>
</evidence>
<dbReference type="AlphaFoldDB" id="A0A369BJL4"/>
<dbReference type="CDD" id="cd00118">
    <property type="entry name" value="LysM"/>
    <property type="match status" value="2"/>
</dbReference>
<dbReference type="Proteomes" id="UP000253090">
    <property type="component" value="Unassembled WGS sequence"/>
</dbReference>
<gene>
    <name evidence="3" type="ORF">DFP94_104343</name>
</gene>
<feature type="compositionally biased region" description="Basic and acidic residues" evidence="1">
    <location>
        <begin position="488"/>
        <end position="498"/>
    </location>
</feature>
<dbReference type="InterPro" id="IPR018392">
    <property type="entry name" value="LysM"/>
</dbReference>
<dbReference type="InterPro" id="IPR036779">
    <property type="entry name" value="LysM_dom_sf"/>
</dbReference>
<accession>A0A369BJL4</accession>
<dbReference type="PROSITE" id="PS51782">
    <property type="entry name" value="LYSM"/>
    <property type="match status" value="2"/>
</dbReference>
<proteinExistence type="predicted"/>
<name>A0A369BJL4_9BACL</name>
<dbReference type="SMART" id="SM00257">
    <property type="entry name" value="LysM"/>
    <property type="match status" value="2"/>
</dbReference>
<sequence>MKIHIVKKGESLFGLSKKYNVSLQKLIEANPQIVNPDQLNVGDKVKIPAAAVLVDGDGGNVYKHVVKQGDSLWKLAKAWGLPMQSLVQANPQLGDPNALKVGEVVNIPTTGQSTPVKPNMGQSNVNKAPVVSGSTGKKNTAPIAEKKAEQMKPKPAPAPTPAPAPVPAPSPINVEPPKPAPAVPVPIQLDINVENITYEPIKYENPPFENIKAEESPCPPKHDYPMLPNPQLYQVEQPTYIAPAPVYPPSPCGCSGAESNMDNDNLFYQYQVNAENVSSYYDFPQMPQEQVMGMQQPYDGEYPGISNAPMHQMPEYMGPCMPGYPISPYMEHPMENKHHESPWQNPYMDNFPVNEMHSNEMHSNVMHGAVHQQGYGWPIHYGPSPCCGSFPMHQHSYPHYGMMHPYTMHPYGFPQGYPNPYGIGGYEAPGMPGVSGIPVQPNVPMAPLGGFGVPEPVMYDRDAEKAETSGAIERQGSEKPNQAKAQAKVRDKGKKEAKISANTVSGKTNKKRTGSASGNSAKKDRQSNERANHHSDLQNPWINE</sequence>
<dbReference type="PANTHER" id="PTHR33734">
    <property type="entry name" value="LYSM DOMAIN-CONTAINING GPI-ANCHORED PROTEIN 2"/>
    <property type="match status" value="1"/>
</dbReference>
<dbReference type="SUPFAM" id="SSF54106">
    <property type="entry name" value="LysM domain"/>
    <property type="match status" value="2"/>
</dbReference>
<feature type="domain" description="LysM" evidence="2">
    <location>
        <begin position="2"/>
        <end position="47"/>
    </location>
</feature>
<dbReference type="EMBL" id="QPJW01000004">
    <property type="protein sequence ID" value="RCX19884.1"/>
    <property type="molecule type" value="Genomic_DNA"/>
</dbReference>
<reference evidence="3 4" key="1">
    <citation type="submission" date="2018-07" db="EMBL/GenBank/DDBJ databases">
        <title>Genomic Encyclopedia of Type Strains, Phase III (KMG-III): the genomes of soil and plant-associated and newly described type strains.</title>
        <authorList>
            <person name="Whitman W."/>
        </authorList>
    </citation>
    <scope>NUCLEOTIDE SEQUENCE [LARGE SCALE GENOMIC DNA]</scope>
    <source>
        <strain evidence="3 4">CECT 8333</strain>
    </source>
</reference>
<comment type="caution">
    <text evidence="3">The sequence shown here is derived from an EMBL/GenBank/DDBJ whole genome shotgun (WGS) entry which is preliminary data.</text>
</comment>
<evidence type="ECO:0000313" key="4">
    <source>
        <dbReference type="Proteomes" id="UP000253090"/>
    </source>
</evidence>
<evidence type="ECO:0000259" key="2">
    <source>
        <dbReference type="PROSITE" id="PS51782"/>
    </source>
</evidence>
<feature type="compositionally biased region" description="Basic and acidic residues" evidence="1">
    <location>
        <begin position="521"/>
        <end position="536"/>
    </location>
</feature>
<protein>
    <submittedName>
        <fullName evidence="3">Morphogenetic protein associated with SpoVID</fullName>
    </submittedName>
</protein>
<dbReference type="OrthoDB" id="2033517at2"/>
<dbReference type="Gene3D" id="3.10.350.10">
    <property type="entry name" value="LysM domain"/>
    <property type="match status" value="2"/>
</dbReference>
<feature type="region of interest" description="Disordered" evidence="1">
    <location>
        <begin position="110"/>
        <end position="177"/>
    </location>
</feature>
<feature type="region of interest" description="Disordered" evidence="1">
    <location>
        <begin position="462"/>
        <end position="544"/>
    </location>
</feature>
<feature type="compositionally biased region" description="Pro residues" evidence="1">
    <location>
        <begin position="154"/>
        <end position="177"/>
    </location>
</feature>
<feature type="domain" description="LysM" evidence="2">
    <location>
        <begin position="62"/>
        <end position="107"/>
    </location>
</feature>
<keyword evidence="4" id="KW-1185">Reference proteome</keyword>
<evidence type="ECO:0000256" key="1">
    <source>
        <dbReference type="SAM" id="MobiDB-lite"/>
    </source>
</evidence>
<dbReference type="Pfam" id="PF01476">
    <property type="entry name" value="LysM"/>
    <property type="match status" value="2"/>
</dbReference>